<proteinExistence type="predicted"/>
<reference evidence="1" key="1">
    <citation type="journal article" date="2020" name="Stud. Mycol.">
        <title>101 Dothideomycetes genomes: a test case for predicting lifestyles and emergence of pathogens.</title>
        <authorList>
            <person name="Haridas S."/>
            <person name="Albert R."/>
            <person name="Binder M."/>
            <person name="Bloem J."/>
            <person name="Labutti K."/>
            <person name="Salamov A."/>
            <person name="Andreopoulos B."/>
            <person name="Baker S."/>
            <person name="Barry K."/>
            <person name="Bills G."/>
            <person name="Bluhm B."/>
            <person name="Cannon C."/>
            <person name="Castanera R."/>
            <person name="Culley D."/>
            <person name="Daum C."/>
            <person name="Ezra D."/>
            <person name="Gonzalez J."/>
            <person name="Henrissat B."/>
            <person name="Kuo A."/>
            <person name="Liang C."/>
            <person name="Lipzen A."/>
            <person name="Lutzoni F."/>
            <person name="Magnuson J."/>
            <person name="Mondo S."/>
            <person name="Nolan M."/>
            <person name="Ohm R."/>
            <person name="Pangilinan J."/>
            <person name="Park H.-J."/>
            <person name="Ramirez L."/>
            <person name="Alfaro M."/>
            <person name="Sun H."/>
            <person name="Tritt A."/>
            <person name="Yoshinaga Y."/>
            <person name="Zwiers L.-H."/>
            <person name="Turgeon B."/>
            <person name="Goodwin S."/>
            <person name="Spatafora J."/>
            <person name="Crous P."/>
            <person name="Grigoriev I."/>
        </authorList>
    </citation>
    <scope>NUCLEOTIDE SEQUENCE</scope>
    <source>
        <strain evidence="1">CBS 122681</strain>
    </source>
</reference>
<dbReference type="CDD" id="cd18186">
    <property type="entry name" value="BTB_POZ_ZBTB_KLHL-like"/>
    <property type="match status" value="1"/>
</dbReference>
<name>A0A6A6TAB9_9PLEO</name>
<sequence>MDEKRKAEDVAALQGAVAAMRKAKTEMTQESVQALTVLTLDTKLSFTFLPAAFQGTFREGLENKITMPEDDVEAFGTFVHWIYSQKIPEDFPYFSTSLDGVDISFKTWVLGDKLFAVDFKNQSMRKLWKSHAPSPGACHIILLAEVTYVYQNTTPNSLLRKFSTDLLVTQWVASPKYGFEMQGWDKLFSEHADLRQALMQQEGYFIGVDKTVVGPVEDYLEDETEAMQSK</sequence>
<protein>
    <recommendedName>
        <fullName evidence="3">BTB domain-containing protein</fullName>
    </recommendedName>
</protein>
<evidence type="ECO:0008006" key="3">
    <source>
        <dbReference type="Google" id="ProtNLM"/>
    </source>
</evidence>
<keyword evidence="2" id="KW-1185">Reference proteome</keyword>
<gene>
    <name evidence="1" type="ORF">K491DRAFT_757933</name>
</gene>
<evidence type="ECO:0000313" key="2">
    <source>
        <dbReference type="Proteomes" id="UP000799324"/>
    </source>
</evidence>
<dbReference type="PANTHER" id="PTHR47843:SF2">
    <property type="entry name" value="BTB DOMAIN-CONTAINING PROTEIN"/>
    <property type="match status" value="1"/>
</dbReference>
<dbReference type="PANTHER" id="PTHR47843">
    <property type="entry name" value="BTB DOMAIN-CONTAINING PROTEIN-RELATED"/>
    <property type="match status" value="1"/>
</dbReference>
<dbReference type="OrthoDB" id="1022638at2759"/>
<dbReference type="EMBL" id="MU004343">
    <property type="protein sequence ID" value="KAF2655863.1"/>
    <property type="molecule type" value="Genomic_DNA"/>
</dbReference>
<dbReference type="AlphaFoldDB" id="A0A6A6TAB9"/>
<evidence type="ECO:0000313" key="1">
    <source>
        <dbReference type="EMBL" id="KAF2655863.1"/>
    </source>
</evidence>
<accession>A0A6A6TAB9</accession>
<dbReference type="Proteomes" id="UP000799324">
    <property type="component" value="Unassembled WGS sequence"/>
</dbReference>
<organism evidence="1 2">
    <name type="scientific">Lophiostoma macrostomum CBS 122681</name>
    <dbReference type="NCBI Taxonomy" id="1314788"/>
    <lineage>
        <taxon>Eukaryota</taxon>
        <taxon>Fungi</taxon>
        <taxon>Dikarya</taxon>
        <taxon>Ascomycota</taxon>
        <taxon>Pezizomycotina</taxon>
        <taxon>Dothideomycetes</taxon>
        <taxon>Pleosporomycetidae</taxon>
        <taxon>Pleosporales</taxon>
        <taxon>Lophiostomataceae</taxon>
        <taxon>Lophiostoma</taxon>
    </lineage>
</organism>
<dbReference type="InterPro" id="IPR011333">
    <property type="entry name" value="SKP1/BTB/POZ_sf"/>
</dbReference>
<dbReference type="Gene3D" id="3.30.710.10">
    <property type="entry name" value="Potassium Channel Kv1.1, Chain A"/>
    <property type="match status" value="1"/>
</dbReference>